<proteinExistence type="predicted"/>
<dbReference type="Gene3D" id="2.120.10.30">
    <property type="entry name" value="TolB, C-terminal domain"/>
    <property type="match status" value="1"/>
</dbReference>
<dbReference type="PANTHER" id="PTHR19328">
    <property type="entry name" value="HEDGEHOG-INTERACTING PROTEIN"/>
    <property type="match status" value="1"/>
</dbReference>
<feature type="domain" description="Glucose/Sorbosone dehydrogenase" evidence="2">
    <location>
        <begin position="48"/>
        <end position="414"/>
    </location>
</feature>
<dbReference type="InterPro" id="IPR012938">
    <property type="entry name" value="Glc/Sorbosone_DH"/>
</dbReference>
<keyword evidence="1" id="KW-0732">Signal</keyword>
<accession>A0A5C5XWG0</accession>
<comment type="caution">
    <text evidence="3">The sequence shown here is derived from an EMBL/GenBank/DDBJ whole genome shotgun (WGS) entry which is preliminary data.</text>
</comment>
<dbReference type="GO" id="GO:0016491">
    <property type="term" value="F:oxidoreductase activity"/>
    <property type="evidence" value="ECO:0007669"/>
    <property type="project" value="UniProtKB-KW"/>
</dbReference>
<dbReference type="InterPro" id="IPR036439">
    <property type="entry name" value="Dockerin_dom_sf"/>
</dbReference>
<dbReference type="InterPro" id="IPR011041">
    <property type="entry name" value="Quinoprot_gluc/sorb_DH_b-prop"/>
</dbReference>
<feature type="signal peptide" evidence="1">
    <location>
        <begin position="1"/>
        <end position="25"/>
    </location>
</feature>
<dbReference type="Proteomes" id="UP000318478">
    <property type="component" value="Unassembled WGS sequence"/>
</dbReference>
<dbReference type="PANTHER" id="PTHR19328:SF75">
    <property type="entry name" value="ALDOSE SUGAR DEHYDROGENASE YLII"/>
    <property type="match status" value="1"/>
</dbReference>
<dbReference type="AlphaFoldDB" id="A0A5C5XWG0"/>
<keyword evidence="4" id="KW-1185">Reference proteome</keyword>
<dbReference type="SUPFAM" id="SSF63446">
    <property type="entry name" value="Type I dockerin domain"/>
    <property type="match status" value="1"/>
</dbReference>
<dbReference type="OrthoDB" id="9770043at2"/>
<dbReference type="SUPFAM" id="SSF50952">
    <property type="entry name" value="Soluble quinoprotein glucose dehydrogenase"/>
    <property type="match status" value="1"/>
</dbReference>
<organism evidence="3 4">
    <name type="scientific">Posidoniimonas polymericola</name>
    <dbReference type="NCBI Taxonomy" id="2528002"/>
    <lineage>
        <taxon>Bacteria</taxon>
        <taxon>Pseudomonadati</taxon>
        <taxon>Planctomycetota</taxon>
        <taxon>Planctomycetia</taxon>
        <taxon>Pirellulales</taxon>
        <taxon>Lacipirellulaceae</taxon>
        <taxon>Posidoniimonas</taxon>
    </lineage>
</organism>
<gene>
    <name evidence="3" type="primary">yliI_5</name>
    <name evidence="3" type="ORF">Pla123a_45170</name>
</gene>
<evidence type="ECO:0000313" key="3">
    <source>
        <dbReference type="EMBL" id="TWT66819.1"/>
    </source>
</evidence>
<name>A0A5C5XWG0_9BACT</name>
<feature type="chain" id="PRO_5022827485" evidence="1">
    <location>
        <begin position="26"/>
        <end position="519"/>
    </location>
</feature>
<dbReference type="Pfam" id="PF07995">
    <property type="entry name" value="GSDH"/>
    <property type="match status" value="1"/>
</dbReference>
<dbReference type="EC" id="1.1.5.-" evidence="3"/>
<dbReference type="GO" id="GO:0000272">
    <property type="term" value="P:polysaccharide catabolic process"/>
    <property type="evidence" value="ECO:0007669"/>
    <property type="project" value="InterPro"/>
</dbReference>
<dbReference type="InterPro" id="IPR011042">
    <property type="entry name" value="6-blade_b-propeller_TolB-like"/>
</dbReference>
<reference evidence="3 4" key="1">
    <citation type="submission" date="2019-02" db="EMBL/GenBank/DDBJ databases">
        <title>Deep-cultivation of Planctomycetes and their phenomic and genomic characterization uncovers novel biology.</title>
        <authorList>
            <person name="Wiegand S."/>
            <person name="Jogler M."/>
            <person name="Boedeker C."/>
            <person name="Pinto D."/>
            <person name="Vollmers J."/>
            <person name="Rivas-Marin E."/>
            <person name="Kohn T."/>
            <person name="Peeters S.H."/>
            <person name="Heuer A."/>
            <person name="Rast P."/>
            <person name="Oberbeckmann S."/>
            <person name="Bunk B."/>
            <person name="Jeske O."/>
            <person name="Meyerdierks A."/>
            <person name="Storesund J.E."/>
            <person name="Kallscheuer N."/>
            <person name="Luecker S."/>
            <person name="Lage O.M."/>
            <person name="Pohl T."/>
            <person name="Merkel B.J."/>
            <person name="Hornburger P."/>
            <person name="Mueller R.-W."/>
            <person name="Bruemmer F."/>
            <person name="Labrenz M."/>
            <person name="Spormann A.M."/>
            <person name="Op Den Camp H."/>
            <person name="Overmann J."/>
            <person name="Amann R."/>
            <person name="Jetten M.S.M."/>
            <person name="Mascher T."/>
            <person name="Medema M.H."/>
            <person name="Devos D.P."/>
            <person name="Kaster A.-K."/>
            <person name="Ovreas L."/>
            <person name="Rohde M."/>
            <person name="Galperin M.Y."/>
            <person name="Jogler C."/>
        </authorList>
    </citation>
    <scope>NUCLEOTIDE SEQUENCE [LARGE SCALE GENOMIC DNA]</scope>
    <source>
        <strain evidence="3 4">Pla123a</strain>
    </source>
</reference>
<dbReference type="EMBL" id="SJPO01000014">
    <property type="protein sequence ID" value="TWT66819.1"/>
    <property type="molecule type" value="Genomic_DNA"/>
</dbReference>
<evidence type="ECO:0000259" key="2">
    <source>
        <dbReference type="Pfam" id="PF07995"/>
    </source>
</evidence>
<protein>
    <submittedName>
        <fullName evidence="3">Soluble aldose sugar dehydrogenase YliI</fullName>
        <ecNumber evidence="3">1.1.5.-</ecNumber>
    </submittedName>
</protein>
<dbReference type="InterPro" id="IPR018247">
    <property type="entry name" value="EF_Hand_1_Ca_BS"/>
</dbReference>
<sequence length="519" mass="54965" precursor="true">MPHARTACALIASLPLFLQPVPAAAQIAGTTRVASVGGPIFATHAPGDTDRLFIATRNGAIRVLDLTTGALLPTPFLSIPGVSTSGEGGLLGLAFHPDYAANGKFYVNVTQDDDGEVFQGASAPFSNYVHEYTVSAGDPNVASAASQRQLLEIPQPQNNHNGGWIGFSPNDDYLYIGVGDGGSGNDTGAGHTPSIGNAQDLYLEASRGAPASRNLLGKMLRIDVNGDDYPAETDRNYAIPSDNPFVGGEIVDDEIWAYGLRNPFRNSFDRQLGDLWIADVGQGVREEINFQPADSTGGENYGWRLREGDIQTPSSGIGGPIPPDYVGPVYDYDHGGSQFSGNSVTGGYRYRGPDPSLRGQYFFADFAREHVWRFDPADPDATVENINTLITADVGTVDQIAAFGEDADGNLYIVDLGGQVFRMNTAIMITGDYDGSGLVDDADYAVWAAQLGDSGALTADGNADGVVDAADYTVWRDNYGRSLPGSTAATPAPEPAGSALWAAAALAWGVFRRRKTLPR</sequence>
<evidence type="ECO:0000313" key="4">
    <source>
        <dbReference type="Proteomes" id="UP000318478"/>
    </source>
</evidence>
<evidence type="ECO:0000256" key="1">
    <source>
        <dbReference type="SAM" id="SignalP"/>
    </source>
</evidence>
<dbReference type="PROSITE" id="PS00018">
    <property type="entry name" value="EF_HAND_1"/>
    <property type="match status" value="1"/>
</dbReference>
<dbReference type="RefSeq" id="WP_146591178.1">
    <property type="nucleotide sequence ID" value="NZ_SJPO01000014.1"/>
</dbReference>
<keyword evidence="3" id="KW-0560">Oxidoreductase</keyword>